<keyword evidence="1 7" id="KW-0813">Transport</keyword>
<dbReference type="PANTHER" id="PTHR13003">
    <property type="entry name" value="NUP107-RELATED"/>
    <property type="match status" value="1"/>
</dbReference>
<sequence>MHSNDNPLFGAVGGAPTPGMALHGRERNPVWSPDSEGPYSSAPQSAVGFRKFGAVEPGDDGEADAMAISPYQQQREWSSGFSQEARRAPAAPSASPEIDEFALVLEETARGAVAPGEALLGYAEVCTGRASQLRALAASQAAWGSKRAALLAEADALQLEAATWRLFWHLHGVTDPDFPAGTGGGFVASASGAKTLAQSVADLLAVDLELNRAARTVAWLEALAGEHLDRDEGWAPAALFASGDGVWRETMRRLENARLGIAVGGDRDSQASLVTELDPDAPTRQAGRRLDPDNAGDDERLCRAVWRLVRAGRVAEAATLCRRAGAPWRASALLGGGRHGPVPVGPAAFADLEAEGAELSRVERAAAQALAAEEEDDAAGARRAAWRRACAAVAAAPGTNAYEAATFAAFAARVERVLPACRQWEDGLWAGLRAWLDAAVDYQLGVGADEAADPGASGVGAALADLGLPAAAERGEWPSAELRAGMGGSFAEAVERAAAHARGCAGAADAEGAGAAAARFRAVQLLLILDQVPALVTQQLRDWVLQSAGGEGGDAGAPTPDPALLRFAAHLALCLWKLGVLSARGDAARRWDDAEEGAAAPFAHVQDVLQRLLQFYVAYLIDAGHGRLAPLYCCFLRPGLRHLTLAVYWEGLTTPGEASIEAPQTRRAALARARLLVEGGPLARGAALRWLAFHPDTHRELLLESVSLAREMALGGGAGEAAGAATLSGTLPRALGAAALDDWLETLRCACEADAEALARCDELGMWASYFDLLAALREWMAAHGSWRAAGEDGAEPAQALVERGLALLSAVTLFVSDECLDLLIGDAPDADAGVLEAALVVGPAAPNASGAAYPQFADEAAVDAAAETLRRALQRSTDEWSAALVWAAGPAPEGMPGLLSVAVEAEGVEASQAAVAAMALALKGGVAGSATLQVVNAEAPEWVMAMLCHSICFPRLVLALAELRLALAELGHDEDETVSGAALHAAAFRHPEALAAEQAARLLQLERAVEVCRLGLSR</sequence>
<dbReference type="EMBL" id="JASFZW010000005">
    <property type="protein sequence ID" value="KAK2078058.1"/>
    <property type="molecule type" value="Genomic_DNA"/>
</dbReference>
<keyword evidence="3" id="KW-0653">Protein transport</keyword>
<keyword evidence="5 7" id="KW-0906">Nuclear pore complex</keyword>
<evidence type="ECO:0000256" key="6">
    <source>
        <dbReference type="ARBA" id="ARBA00023242"/>
    </source>
</evidence>
<evidence type="ECO:0000256" key="8">
    <source>
        <dbReference type="SAM" id="MobiDB-lite"/>
    </source>
</evidence>
<dbReference type="Proteomes" id="UP001255856">
    <property type="component" value="Unassembled WGS sequence"/>
</dbReference>
<comment type="function">
    <text evidence="7">Functions as a component of the nuclear pore complex (NPC).</text>
</comment>
<evidence type="ECO:0000313" key="9">
    <source>
        <dbReference type="EMBL" id="KAK2078058.1"/>
    </source>
</evidence>
<proteinExistence type="inferred from homology"/>
<evidence type="ECO:0000256" key="5">
    <source>
        <dbReference type="ARBA" id="ARBA00023132"/>
    </source>
</evidence>
<keyword evidence="4 7" id="KW-0811">Translocation</keyword>
<keyword evidence="7" id="KW-0472">Membrane</keyword>
<keyword evidence="10" id="KW-1185">Reference proteome</keyword>
<dbReference type="PANTHER" id="PTHR13003:SF2">
    <property type="entry name" value="NUCLEAR PORE COMPLEX PROTEIN NUP107"/>
    <property type="match status" value="1"/>
</dbReference>
<comment type="subcellular location">
    <subcellularLocation>
        <location evidence="7">Nucleus</location>
        <location evidence="7">Nuclear pore complex</location>
    </subcellularLocation>
    <subcellularLocation>
        <location evidence="7">Nucleus membrane</location>
    </subcellularLocation>
</comment>
<reference evidence="9" key="1">
    <citation type="submission" date="2021-01" db="EMBL/GenBank/DDBJ databases">
        <authorList>
            <person name="Eckstrom K.M.E."/>
        </authorList>
    </citation>
    <scope>NUCLEOTIDE SEQUENCE</scope>
    <source>
        <strain evidence="9">UVCC 0001</strain>
    </source>
</reference>
<evidence type="ECO:0000256" key="1">
    <source>
        <dbReference type="ARBA" id="ARBA00022448"/>
    </source>
</evidence>
<dbReference type="GO" id="GO:0031965">
    <property type="term" value="C:nuclear membrane"/>
    <property type="evidence" value="ECO:0007669"/>
    <property type="project" value="UniProtKB-SubCell"/>
</dbReference>
<dbReference type="InterPro" id="IPR007252">
    <property type="entry name" value="Nup84/Nup107"/>
</dbReference>
<accession>A0AAD9IIA3</accession>
<evidence type="ECO:0000313" key="10">
    <source>
        <dbReference type="Proteomes" id="UP001255856"/>
    </source>
</evidence>
<evidence type="ECO:0000256" key="7">
    <source>
        <dbReference type="RuleBase" id="RU365072"/>
    </source>
</evidence>
<gene>
    <name evidence="9" type="ORF">QBZ16_003926</name>
</gene>
<name>A0AAD9IIA3_PROWI</name>
<organism evidence="9 10">
    <name type="scientific">Prototheca wickerhamii</name>
    <dbReference type="NCBI Taxonomy" id="3111"/>
    <lineage>
        <taxon>Eukaryota</taxon>
        <taxon>Viridiplantae</taxon>
        <taxon>Chlorophyta</taxon>
        <taxon>core chlorophytes</taxon>
        <taxon>Trebouxiophyceae</taxon>
        <taxon>Chlorellales</taxon>
        <taxon>Chlorellaceae</taxon>
        <taxon>Prototheca</taxon>
    </lineage>
</organism>
<dbReference type="GO" id="GO:0006406">
    <property type="term" value="P:mRNA export from nucleus"/>
    <property type="evidence" value="ECO:0007669"/>
    <property type="project" value="TreeGrafter"/>
</dbReference>
<comment type="caution">
    <text evidence="9">The sequence shown here is derived from an EMBL/GenBank/DDBJ whole genome shotgun (WGS) entry which is preliminary data.</text>
</comment>
<evidence type="ECO:0000256" key="2">
    <source>
        <dbReference type="ARBA" id="ARBA00022816"/>
    </source>
</evidence>
<feature type="region of interest" description="Disordered" evidence="8">
    <location>
        <begin position="1"/>
        <end position="61"/>
    </location>
</feature>
<dbReference type="Pfam" id="PF04121">
    <property type="entry name" value="Nup84_Nup100"/>
    <property type="match status" value="1"/>
</dbReference>
<protein>
    <recommendedName>
        <fullName evidence="7">Nuclear pore complex protein</fullName>
    </recommendedName>
</protein>
<dbReference type="GO" id="GO:0031080">
    <property type="term" value="C:nuclear pore outer ring"/>
    <property type="evidence" value="ECO:0007669"/>
    <property type="project" value="TreeGrafter"/>
</dbReference>
<keyword evidence="2" id="KW-0509">mRNA transport</keyword>
<keyword evidence="6 7" id="KW-0539">Nucleus</keyword>
<comment type="similarity">
    <text evidence="7">Belongs to the nucleoporin Nup84/Nup107 family.</text>
</comment>
<dbReference type="GO" id="GO:0017056">
    <property type="term" value="F:structural constituent of nuclear pore"/>
    <property type="evidence" value="ECO:0007669"/>
    <property type="project" value="UniProtKB-UniRule"/>
</dbReference>
<dbReference type="GO" id="GO:0000973">
    <property type="term" value="P:post-transcriptional tethering of RNA polymerase II gene DNA at nuclear periphery"/>
    <property type="evidence" value="ECO:0007669"/>
    <property type="project" value="TreeGrafter"/>
</dbReference>
<dbReference type="AlphaFoldDB" id="A0AAD9IIA3"/>
<evidence type="ECO:0000256" key="4">
    <source>
        <dbReference type="ARBA" id="ARBA00023010"/>
    </source>
</evidence>
<evidence type="ECO:0000256" key="3">
    <source>
        <dbReference type="ARBA" id="ARBA00022927"/>
    </source>
</evidence>
<comment type="subunit">
    <text evidence="7">Part of the nuclear pore complex (NPC).</text>
</comment>
<dbReference type="GO" id="GO:0006606">
    <property type="term" value="P:protein import into nucleus"/>
    <property type="evidence" value="ECO:0007669"/>
    <property type="project" value="TreeGrafter"/>
</dbReference>
<dbReference type="Gene3D" id="1.10.3450.20">
    <property type="match status" value="1"/>
</dbReference>